<gene>
    <name evidence="1" type="ORF">filifjonk91_gp005</name>
</gene>
<proteinExistence type="predicted"/>
<reference evidence="1 2" key="1">
    <citation type="journal article" date="2020" name="Viruses">
        <title>Diversity and Host Interactions Among Virulent and Temperate Baltic Sea Flavobacterium Phages.</title>
        <authorList>
            <person name="Nilsson E."/>
            <person name="Bayfield O.W."/>
            <person name="Lundin D."/>
            <person name="Antson A.A."/>
            <person name="Holmfeldt K."/>
        </authorList>
    </citation>
    <scope>NUCLEOTIDE SEQUENCE [LARGE SCALE GENOMIC DNA]</scope>
</reference>
<evidence type="ECO:0000313" key="1">
    <source>
        <dbReference type="EMBL" id="QHB38622.1"/>
    </source>
</evidence>
<dbReference type="GO" id="GO:0032259">
    <property type="term" value="P:methylation"/>
    <property type="evidence" value="ECO:0007669"/>
    <property type="project" value="UniProtKB-KW"/>
</dbReference>
<evidence type="ECO:0000313" key="2">
    <source>
        <dbReference type="Proteomes" id="UP000464173"/>
    </source>
</evidence>
<organism evidence="1 2">
    <name type="scientific">Flavobacterium phage vB_FspS_filifjonk9-1</name>
    <dbReference type="NCBI Taxonomy" id="2686245"/>
    <lineage>
        <taxon>Viruses</taxon>
        <taxon>Duplodnaviria</taxon>
        <taxon>Heunggongvirae</taxon>
        <taxon>Uroviricota</taxon>
        <taxon>Caudoviricetes</taxon>
        <taxon>Muminvirus</taxon>
        <taxon>Muminvirus filifjonk</taxon>
    </lineage>
</organism>
<sequence length="218" mass="24977">MKVLITHEESQTVIEAFLNAGHDAYSCDLLPASGKYPERHLQMDCFEAIKLIEPDFLGMHPECTRLTVAANKYYKPEYAERFPNIHEQRAEAVEHFLKCAEALEQIGCGYIENPIGIMSRLYKKPTQIIQPYQFGHTERKSTCLWLAGLPKLEPTEIVEPDIIIHKSGRTDSRLHYETFKLPKEERRKARSKTFTGIAEAMASQWGIVIRNRNVAACL</sequence>
<dbReference type="GO" id="GO:0008168">
    <property type="term" value="F:methyltransferase activity"/>
    <property type="evidence" value="ECO:0007669"/>
    <property type="project" value="UniProtKB-KW"/>
</dbReference>
<keyword evidence="2" id="KW-1185">Reference proteome</keyword>
<dbReference type="EMBL" id="MN812206">
    <property type="protein sequence ID" value="QHB38622.1"/>
    <property type="molecule type" value="Genomic_DNA"/>
</dbReference>
<name>A0A6B9L9C6_9CAUD</name>
<keyword evidence="1" id="KW-0489">Methyltransferase</keyword>
<accession>A0A6B9L9C6</accession>
<dbReference type="Proteomes" id="UP000464173">
    <property type="component" value="Segment"/>
</dbReference>
<keyword evidence="1" id="KW-0808">Transferase</keyword>
<protein>
    <submittedName>
        <fullName evidence="1">DNA methyltransferase</fullName>
    </submittedName>
</protein>